<dbReference type="GO" id="GO:0006302">
    <property type="term" value="P:double-strand break repair"/>
    <property type="evidence" value="ECO:0007669"/>
    <property type="project" value="TreeGrafter"/>
</dbReference>
<dbReference type="AlphaFoldDB" id="U7QM20"/>
<dbReference type="OrthoDB" id="9797083at2"/>
<dbReference type="NCBIfam" id="TIGR00613">
    <property type="entry name" value="reco"/>
    <property type="match status" value="1"/>
</dbReference>
<dbReference type="PATRIC" id="fig|1348334.3.peg.2494"/>
<evidence type="ECO:0000259" key="8">
    <source>
        <dbReference type="Pfam" id="PF11967"/>
    </source>
</evidence>
<evidence type="ECO:0000256" key="3">
    <source>
        <dbReference type="ARBA" id="ARBA00022763"/>
    </source>
</evidence>
<dbReference type="EMBL" id="AUZM01000021">
    <property type="protein sequence ID" value="ERT07441.1"/>
    <property type="molecule type" value="Genomic_DNA"/>
</dbReference>
<evidence type="ECO:0000313" key="10">
    <source>
        <dbReference type="Proteomes" id="UP000017127"/>
    </source>
</evidence>
<evidence type="ECO:0000256" key="2">
    <source>
        <dbReference type="ARBA" id="ARBA00021310"/>
    </source>
</evidence>
<dbReference type="Pfam" id="PF11967">
    <property type="entry name" value="RecO_N"/>
    <property type="match status" value="1"/>
</dbReference>
<sequence>MSRTYTATGINLKAIPLGESDRLLTILTPEHGLIRAVAPSARKPRSKLGGRSELFIVNQLLLYKGRSLDRITQADLIKSYGGLSKNLGKLSASQYLAEVVLSVALSEHPQEELFLLLNEHLDRLEHLPNTPQIETITATIAYLTHGMFHLLAWSGISPQVQHCCLTQRPLVANFTNPRWRVGFSLEAGGVISLEAREKPTPDDKTDRQSINPSQPFGGITHVKLSASQLAILQRLAHPRLSDEFESRLMSQQTTTITPRSISLSDWVAVERLLRRYAEYHLGRAIRSATLIDTYVEQFQLSDF</sequence>
<dbReference type="InterPro" id="IPR042242">
    <property type="entry name" value="RecO_C"/>
</dbReference>
<reference evidence="9 10" key="1">
    <citation type="journal article" date="2013" name="Front. Microbiol.">
        <title>Comparative genomic analyses of the cyanobacterium, Lyngbya aestuarii BL J, a powerful hydrogen producer.</title>
        <authorList>
            <person name="Kothari A."/>
            <person name="Vaughn M."/>
            <person name="Garcia-Pichel F."/>
        </authorList>
    </citation>
    <scope>NUCLEOTIDE SEQUENCE [LARGE SCALE GENOMIC DNA]</scope>
    <source>
        <strain evidence="9 10">BL J</strain>
    </source>
</reference>
<evidence type="ECO:0000256" key="5">
    <source>
        <dbReference type="ARBA" id="ARBA00023204"/>
    </source>
</evidence>
<dbReference type="RefSeq" id="WP_023066282.1">
    <property type="nucleotide sequence ID" value="NZ_AUZM01000021.1"/>
</dbReference>
<comment type="caution">
    <text evidence="9">The sequence shown here is derived from an EMBL/GenBank/DDBJ whole genome shotgun (WGS) entry which is preliminary data.</text>
</comment>
<evidence type="ECO:0000256" key="1">
    <source>
        <dbReference type="ARBA" id="ARBA00007452"/>
    </source>
</evidence>
<comment type="similarity">
    <text evidence="1 7">Belongs to the RecO family.</text>
</comment>
<dbReference type="GO" id="GO:0006310">
    <property type="term" value="P:DNA recombination"/>
    <property type="evidence" value="ECO:0007669"/>
    <property type="project" value="UniProtKB-UniRule"/>
</dbReference>
<dbReference type="Pfam" id="PF02565">
    <property type="entry name" value="RecO_C"/>
    <property type="match status" value="1"/>
</dbReference>
<dbReference type="Proteomes" id="UP000017127">
    <property type="component" value="Unassembled WGS sequence"/>
</dbReference>
<accession>U7QM20</accession>
<keyword evidence="4 7" id="KW-0233">DNA recombination</keyword>
<dbReference type="InterPro" id="IPR012340">
    <property type="entry name" value="NA-bd_OB-fold"/>
</dbReference>
<name>U7QM20_9CYAN</name>
<dbReference type="PANTHER" id="PTHR33991">
    <property type="entry name" value="DNA REPAIR PROTEIN RECO"/>
    <property type="match status" value="1"/>
</dbReference>
<feature type="domain" description="DNA replication/recombination mediator RecO N-terminal" evidence="8">
    <location>
        <begin position="1"/>
        <end position="80"/>
    </location>
</feature>
<dbReference type="Gene3D" id="1.20.1440.120">
    <property type="entry name" value="Recombination protein O, C-terminal domain"/>
    <property type="match status" value="1"/>
</dbReference>
<keyword evidence="5 7" id="KW-0234">DNA repair</keyword>
<dbReference type="Gene3D" id="2.40.50.140">
    <property type="entry name" value="Nucleic acid-binding proteins"/>
    <property type="match status" value="1"/>
</dbReference>
<keyword evidence="10" id="KW-1185">Reference proteome</keyword>
<dbReference type="SUPFAM" id="SSF50249">
    <property type="entry name" value="Nucleic acid-binding proteins"/>
    <property type="match status" value="1"/>
</dbReference>
<gene>
    <name evidence="7 9" type="primary">recO</name>
    <name evidence="9" type="ORF">M595_2575</name>
</gene>
<evidence type="ECO:0000256" key="4">
    <source>
        <dbReference type="ARBA" id="ARBA00023172"/>
    </source>
</evidence>
<dbReference type="PANTHER" id="PTHR33991:SF1">
    <property type="entry name" value="DNA REPAIR PROTEIN RECO"/>
    <property type="match status" value="1"/>
</dbReference>
<dbReference type="GO" id="GO:0043590">
    <property type="term" value="C:bacterial nucleoid"/>
    <property type="evidence" value="ECO:0007669"/>
    <property type="project" value="TreeGrafter"/>
</dbReference>
<dbReference type="InterPro" id="IPR022572">
    <property type="entry name" value="DNA_rep/recomb_RecO_N"/>
</dbReference>
<evidence type="ECO:0000256" key="6">
    <source>
        <dbReference type="ARBA" id="ARBA00033409"/>
    </source>
</evidence>
<dbReference type="InterPro" id="IPR003717">
    <property type="entry name" value="RecO"/>
</dbReference>
<dbReference type="SUPFAM" id="SSF57863">
    <property type="entry name" value="ArfGap/RecO-like zinc finger"/>
    <property type="match status" value="1"/>
</dbReference>
<organism evidence="9 10">
    <name type="scientific">Lyngbya aestuarii BL J</name>
    <dbReference type="NCBI Taxonomy" id="1348334"/>
    <lineage>
        <taxon>Bacteria</taxon>
        <taxon>Bacillati</taxon>
        <taxon>Cyanobacteriota</taxon>
        <taxon>Cyanophyceae</taxon>
        <taxon>Oscillatoriophycideae</taxon>
        <taxon>Oscillatoriales</taxon>
        <taxon>Microcoleaceae</taxon>
        <taxon>Lyngbya</taxon>
    </lineage>
</organism>
<dbReference type="InterPro" id="IPR037278">
    <property type="entry name" value="ARFGAP/RecO"/>
</dbReference>
<keyword evidence="3 7" id="KW-0227">DNA damage</keyword>
<proteinExistence type="inferred from homology"/>
<evidence type="ECO:0000313" key="9">
    <source>
        <dbReference type="EMBL" id="ERT07441.1"/>
    </source>
</evidence>
<comment type="function">
    <text evidence="7">Involved in DNA repair and RecF pathway recombination.</text>
</comment>
<dbReference type="HAMAP" id="MF_00201">
    <property type="entry name" value="RecO"/>
    <property type="match status" value="1"/>
</dbReference>
<protein>
    <recommendedName>
        <fullName evidence="2 7">DNA repair protein RecO</fullName>
    </recommendedName>
    <alternativeName>
        <fullName evidence="6 7">Recombination protein O</fullName>
    </alternativeName>
</protein>
<evidence type="ECO:0000256" key="7">
    <source>
        <dbReference type="HAMAP-Rule" id="MF_00201"/>
    </source>
</evidence>